<evidence type="ECO:0000256" key="1">
    <source>
        <dbReference type="ARBA" id="ARBA00038376"/>
    </source>
</evidence>
<gene>
    <name evidence="3" type="ORF">N7498_005270</name>
</gene>
<feature type="domain" description="NAD(P)-binding" evidence="2">
    <location>
        <begin position="8"/>
        <end position="213"/>
    </location>
</feature>
<dbReference type="Proteomes" id="UP001150904">
    <property type="component" value="Unassembled WGS sequence"/>
</dbReference>
<organism evidence="3 4">
    <name type="scientific">Penicillium cinerascens</name>
    <dbReference type="NCBI Taxonomy" id="70096"/>
    <lineage>
        <taxon>Eukaryota</taxon>
        <taxon>Fungi</taxon>
        <taxon>Dikarya</taxon>
        <taxon>Ascomycota</taxon>
        <taxon>Pezizomycotina</taxon>
        <taxon>Eurotiomycetes</taxon>
        <taxon>Eurotiomycetidae</taxon>
        <taxon>Eurotiales</taxon>
        <taxon>Aspergillaceae</taxon>
        <taxon>Penicillium</taxon>
    </lineage>
</organism>
<dbReference type="GeneID" id="83179633"/>
<dbReference type="RefSeq" id="XP_058308870.1">
    <property type="nucleotide sequence ID" value="XM_058452332.1"/>
</dbReference>
<dbReference type="EMBL" id="JAPQKR010000012">
    <property type="protein sequence ID" value="KAJ5204391.1"/>
    <property type="molecule type" value="Genomic_DNA"/>
</dbReference>
<reference evidence="3" key="2">
    <citation type="journal article" date="2023" name="IMA Fungus">
        <title>Comparative genomic study of the Penicillium genus elucidates a diverse pangenome and 15 lateral gene transfer events.</title>
        <authorList>
            <person name="Petersen C."/>
            <person name="Sorensen T."/>
            <person name="Nielsen M.R."/>
            <person name="Sondergaard T.E."/>
            <person name="Sorensen J.L."/>
            <person name="Fitzpatrick D.A."/>
            <person name="Frisvad J.C."/>
            <person name="Nielsen K.L."/>
        </authorList>
    </citation>
    <scope>NUCLEOTIDE SEQUENCE</scope>
    <source>
        <strain evidence="3">IBT 15544</strain>
    </source>
</reference>
<dbReference type="InterPro" id="IPR036291">
    <property type="entry name" value="NAD(P)-bd_dom_sf"/>
</dbReference>
<name>A0A9W9MN49_9EURO</name>
<accession>A0A9W9MN49</accession>
<evidence type="ECO:0000313" key="4">
    <source>
        <dbReference type="Proteomes" id="UP001150904"/>
    </source>
</evidence>
<keyword evidence="4" id="KW-1185">Reference proteome</keyword>
<sequence length="278" mass="30635">MKTYAILGGTGSTGSSIICQLLEDEEIHLNIYARSAQRLAEKVPHLSSNPRAKSYIGTLDNVELLANCLEGVDAAFFTVATNFNEPHCSIAQQTAHSAVSALEIVRSRVTKRNGKTKRSWVCPPLVFLSSAGINLKLIEQQSWLFGFAVSRGCYWIYRDLALAEKYLRSHEWLSVVFVQPNALVHDRPFGVRLDEGEASSRCSYADLATAMVLAAEGQTASEDLKGDNNKWIGKRVGVTSLGGEEVKAATENLQYIIPGFVGYWSPTLWDMCKSIGLW</sequence>
<proteinExistence type="inferred from homology"/>
<dbReference type="SUPFAM" id="SSF51735">
    <property type="entry name" value="NAD(P)-binding Rossmann-fold domains"/>
    <property type="match status" value="1"/>
</dbReference>
<protein>
    <recommendedName>
        <fullName evidence="2">NAD(P)-binding domain-containing protein</fullName>
    </recommendedName>
</protein>
<dbReference type="InterPro" id="IPR016040">
    <property type="entry name" value="NAD(P)-bd_dom"/>
</dbReference>
<evidence type="ECO:0000313" key="3">
    <source>
        <dbReference type="EMBL" id="KAJ5204391.1"/>
    </source>
</evidence>
<dbReference type="Pfam" id="PF13460">
    <property type="entry name" value="NAD_binding_10"/>
    <property type="match status" value="1"/>
</dbReference>
<dbReference type="PANTHER" id="PTHR15020:SF50">
    <property type="entry name" value="UPF0659 PROTEIN YMR090W"/>
    <property type="match status" value="1"/>
</dbReference>
<evidence type="ECO:0000259" key="2">
    <source>
        <dbReference type="Pfam" id="PF13460"/>
    </source>
</evidence>
<dbReference type="Gene3D" id="3.40.50.720">
    <property type="entry name" value="NAD(P)-binding Rossmann-like Domain"/>
    <property type="match status" value="1"/>
</dbReference>
<comment type="caution">
    <text evidence="3">The sequence shown here is derived from an EMBL/GenBank/DDBJ whole genome shotgun (WGS) entry which is preliminary data.</text>
</comment>
<dbReference type="PANTHER" id="PTHR15020">
    <property type="entry name" value="FLAVIN REDUCTASE-RELATED"/>
    <property type="match status" value="1"/>
</dbReference>
<dbReference type="OrthoDB" id="10254221at2759"/>
<reference evidence="3" key="1">
    <citation type="submission" date="2022-12" db="EMBL/GenBank/DDBJ databases">
        <authorList>
            <person name="Petersen C."/>
        </authorList>
    </citation>
    <scope>NUCLEOTIDE SEQUENCE</scope>
    <source>
        <strain evidence="3">IBT 15544</strain>
    </source>
</reference>
<comment type="similarity">
    <text evidence="1">Belongs to the avfA family.</text>
</comment>
<dbReference type="AlphaFoldDB" id="A0A9W9MN49"/>